<dbReference type="InterPro" id="IPR007867">
    <property type="entry name" value="GMC_OxRtase_C"/>
</dbReference>
<evidence type="ECO:0000256" key="1">
    <source>
        <dbReference type="ARBA" id="ARBA00010790"/>
    </source>
</evidence>
<evidence type="ECO:0000256" key="3">
    <source>
        <dbReference type="ARBA" id="ARBA00022827"/>
    </source>
</evidence>
<comment type="similarity">
    <text evidence="1">Belongs to the GMC oxidoreductase family.</text>
</comment>
<dbReference type="Proteomes" id="UP000193884">
    <property type="component" value="Unassembled WGS sequence"/>
</dbReference>
<evidence type="ECO:0000259" key="5">
    <source>
        <dbReference type="Pfam" id="PF00732"/>
    </source>
</evidence>
<reference evidence="7 8" key="1">
    <citation type="submission" date="2017-03" db="EMBL/GenBank/DDBJ databases">
        <title>Whole genome sequences of fourteen strains of Bradyrhizobium canariense and one strain of Bradyrhizobium japonicum isolated from Lupinus (Papilionoideae: Genisteae) species in Algeria.</title>
        <authorList>
            <person name="Crovadore J."/>
            <person name="Chekireb D."/>
            <person name="Brachmann A."/>
            <person name="Chablais R."/>
            <person name="Cochard B."/>
            <person name="Lefort F."/>
        </authorList>
    </citation>
    <scope>NUCLEOTIDE SEQUENCE [LARGE SCALE GENOMIC DNA]</scope>
    <source>
        <strain evidence="7 8">UBMAN05</strain>
    </source>
</reference>
<proteinExistence type="inferred from homology"/>
<evidence type="ECO:0000259" key="6">
    <source>
        <dbReference type="Pfam" id="PF05199"/>
    </source>
</evidence>
<dbReference type="SUPFAM" id="SSF51905">
    <property type="entry name" value="FAD/NAD(P)-binding domain"/>
    <property type="match status" value="1"/>
</dbReference>
<feature type="domain" description="Glucose-methanol-choline oxidoreductase C-terminal" evidence="6">
    <location>
        <begin position="445"/>
        <end position="567"/>
    </location>
</feature>
<dbReference type="Pfam" id="PF00732">
    <property type="entry name" value="GMC_oxred_N"/>
    <property type="match status" value="1"/>
</dbReference>
<gene>
    <name evidence="7" type="ORF">BST63_35845</name>
</gene>
<protein>
    <submittedName>
        <fullName evidence="7">GMC family oxidoreductase</fullName>
    </submittedName>
</protein>
<evidence type="ECO:0000313" key="7">
    <source>
        <dbReference type="EMBL" id="OSJ21086.1"/>
    </source>
</evidence>
<keyword evidence="8" id="KW-1185">Reference proteome</keyword>
<dbReference type="RefSeq" id="WP_085385725.1">
    <property type="nucleotide sequence ID" value="NZ_NAFJ01000157.1"/>
</dbReference>
<dbReference type="EMBL" id="NAFK01000177">
    <property type="protein sequence ID" value="OSJ21086.1"/>
    <property type="molecule type" value="Genomic_DNA"/>
</dbReference>
<keyword evidence="3" id="KW-0274">FAD</keyword>
<dbReference type="Gene3D" id="3.50.50.60">
    <property type="entry name" value="FAD/NAD(P)-binding domain"/>
    <property type="match status" value="2"/>
</dbReference>
<dbReference type="PANTHER" id="PTHR46056">
    <property type="entry name" value="LONG-CHAIN-ALCOHOL OXIDASE"/>
    <property type="match status" value="1"/>
</dbReference>
<keyword evidence="2" id="KW-0285">Flavoprotein</keyword>
<organism evidence="7 8">
    <name type="scientific">Bradyrhizobium canariense</name>
    <dbReference type="NCBI Taxonomy" id="255045"/>
    <lineage>
        <taxon>Bacteria</taxon>
        <taxon>Pseudomonadati</taxon>
        <taxon>Pseudomonadota</taxon>
        <taxon>Alphaproteobacteria</taxon>
        <taxon>Hyphomicrobiales</taxon>
        <taxon>Nitrobacteraceae</taxon>
        <taxon>Bradyrhizobium</taxon>
    </lineage>
</organism>
<dbReference type="PANTHER" id="PTHR46056:SF12">
    <property type="entry name" value="LONG-CHAIN-ALCOHOL OXIDASE"/>
    <property type="match status" value="1"/>
</dbReference>
<comment type="caution">
    <text evidence="7">The sequence shown here is derived from an EMBL/GenBank/DDBJ whole genome shotgun (WGS) entry which is preliminary data.</text>
</comment>
<feature type="domain" description="Glucose-methanol-choline oxidoreductase N-terminal" evidence="5">
    <location>
        <begin position="232"/>
        <end position="345"/>
    </location>
</feature>
<evidence type="ECO:0000256" key="2">
    <source>
        <dbReference type="ARBA" id="ARBA00022630"/>
    </source>
</evidence>
<dbReference type="InterPro" id="IPR000172">
    <property type="entry name" value="GMC_OxRdtase_N"/>
</dbReference>
<dbReference type="SUPFAM" id="SSF54373">
    <property type="entry name" value="FAD-linked reductases, C-terminal domain"/>
    <property type="match status" value="1"/>
</dbReference>
<dbReference type="Pfam" id="PF05199">
    <property type="entry name" value="GMC_oxred_C"/>
    <property type="match status" value="1"/>
</dbReference>
<evidence type="ECO:0000256" key="4">
    <source>
        <dbReference type="ARBA" id="ARBA00023002"/>
    </source>
</evidence>
<keyword evidence="4" id="KW-0560">Oxidoreductase</keyword>
<evidence type="ECO:0000313" key="8">
    <source>
        <dbReference type="Proteomes" id="UP000193884"/>
    </source>
</evidence>
<accession>A0ABX3WSY9</accession>
<dbReference type="InterPro" id="IPR036188">
    <property type="entry name" value="FAD/NAD-bd_sf"/>
</dbReference>
<name>A0ABX3WSY9_9BRAD</name>
<sequence length="588" mass="65431">MATKLKPVDAVIVGFGWTGAVLARELTKAGLNVLALERGGMRDTIPNFAAPMIHDELRFAIRHDLMQDASRETLTFRNNVDQTALPIRRWGSFLPGNGVGGAGVHWNGQHYRFAPSEFRIRSHYGERYGKTFIPKQMTIQDWPVTYDELEPYYDRFEYLCGTAGKAGNIKGVIQEGGNPFEGSRAREYPNPAMKRSFQMKMFEDATREMGFHPYVQPSSDVTQAYTNPEGVDMGSCVYCGFCERFGCEMSAKASPQSTLLPLLLKDPRFELRTLSHVTKVNLDSGRKKSTGVTYIDSQGREFEQPADMVLLCAFGLHNARLMMLSGIGRIYDPKTGKGSVGRNYAYQMSSSVTAHFNDKVFNPFMGAGACAMIIDDFNYDNFDHGPLGFVGGSYICVESKGQRPIDFRNLPPGEPRWGKGWKQSVAHWYNRTFVIASFGSVTAQRSNYLDLDPNYKDGFGNPLLRMTFDFSKNDLDMSKYCTDRAADIAKHMNPDKMGINYRKGPYSIVPYQTTHTTGGTIMGADPTTSAVNRYLQSWDVPNVFVMGAGAFPQNPSHNPTGTVGALAYWAADAITTKYLKSPGRLVPS</sequence>